<gene>
    <name evidence="8" type="ORF">EXN75_01350</name>
</gene>
<dbReference type="GO" id="GO:0009279">
    <property type="term" value="C:cell outer membrane"/>
    <property type="evidence" value="ECO:0007669"/>
    <property type="project" value="UniProtKB-SubCell"/>
</dbReference>
<feature type="chain" id="PRO_5021439224" evidence="6">
    <location>
        <begin position="30"/>
        <end position="772"/>
    </location>
</feature>
<sequence>MNKETMKHNILFRSAVAMLVAGAAFTACTDTIAVGDASLDKATSSTATIDSVFQNAEYTRQFLVGIYSKQYYGLPYYNGGTNMPHAGNPYTGKFDALTDCWHDFWNGAAVYSKYYTGSLTANVGRSDGLDGPLYSYDKEFQWKTIRSGLIFLANVDRAPEKDMDASEKNRLKAEARCLMVDAFFNTFQHFGGIPIMDHVLETGEVSGEFKRNTVEECVNWMVEQLDLAIQENDFPWSVSSTMTGRWTKAGAMALKCKILQFAASPLLNPKDGKPYYDGASDEVKPYIMYTDNSKYQERWDAFAKACDEFYNKLQEKGEYELEQAKVPASANTADKKVQYYRLAYRKGYYLNASKEILHSVRVQGNDNSQSGRYCWHYWYSKAVPRNAYSPTQEYVEKFSWSDGEPFDWDKAATKTYKQVSGKVVTEPDSTMVYKKDGSFTINVTNFVTNKFTGAISRNKKSLHTMFVDGTLPSGSRQITTVLTRDPRLYEECIVNGQNTNLDWTTASMTGYPWELWYSGNDGGTGVLTQQNTMFGSGYGFNKYYLGAGGYPDESADSYRFPTQWVSLSLSEFYLQYAEALVMRKDKDDNNVGKAVAMVDKVRSRVGLPTMERMWTNSIYRKSKGYTATTKEAAVTQNVTLSNGEISTEFMEELLDERVRELGLTNARWFDMVRLKRTDWMTKQLHGLMQYRLIQTSDGFQSRNAAWVGGDRDNDPSSTQPLFFLSCIKTITANSRYLWSQDPKSNEVKKWLFDPLPQAEINKNYGLVQNPGW</sequence>
<accession>A0A4Y8VV32</accession>
<evidence type="ECO:0000256" key="3">
    <source>
        <dbReference type="ARBA" id="ARBA00022729"/>
    </source>
</evidence>
<keyword evidence="9" id="KW-1185">Reference proteome</keyword>
<feature type="domain" description="RagB/SusD" evidence="7">
    <location>
        <begin position="368"/>
        <end position="772"/>
    </location>
</feature>
<reference evidence="8 9" key="1">
    <citation type="submission" date="2019-02" db="EMBL/GenBank/DDBJ databases">
        <title>Draft Genome Sequence of the Prevotella sp. BCRC 81118, Isolated from Human Feces.</title>
        <authorList>
            <person name="Huang C.-H."/>
        </authorList>
    </citation>
    <scope>NUCLEOTIDE SEQUENCE [LARGE SCALE GENOMIC DNA]</scope>
    <source>
        <strain evidence="8 9">BCRC 81118</strain>
    </source>
</reference>
<keyword evidence="3 6" id="KW-0732">Signal</keyword>
<evidence type="ECO:0000256" key="5">
    <source>
        <dbReference type="ARBA" id="ARBA00023237"/>
    </source>
</evidence>
<evidence type="ECO:0000256" key="1">
    <source>
        <dbReference type="ARBA" id="ARBA00004442"/>
    </source>
</evidence>
<dbReference type="AlphaFoldDB" id="A0A4Y8VV32"/>
<comment type="similarity">
    <text evidence="2">Belongs to the SusD family.</text>
</comment>
<evidence type="ECO:0000256" key="2">
    <source>
        <dbReference type="ARBA" id="ARBA00006275"/>
    </source>
</evidence>
<evidence type="ECO:0000256" key="4">
    <source>
        <dbReference type="ARBA" id="ARBA00023136"/>
    </source>
</evidence>
<dbReference type="SUPFAM" id="SSF48452">
    <property type="entry name" value="TPR-like"/>
    <property type="match status" value="1"/>
</dbReference>
<evidence type="ECO:0000313" key="8">
    <source>
        <dbReference type="EMBL" id="TFH84472.1"/>
    </source>
</evidence>
<evidence type="ECO:0000256" key="6">
    <source>
        <dbReference type="SAM" id="SignalP"/>
    </source>
</evidence>
<dbReference type="Gene3D" id="1.25.40.390">
    <property type="match status" value="1"/>
</dbReference>
<comment type="subcellular location">
    <subcellularLocation>
        <location evidence="1">Cell outer membrane</location>
    </subcellularLocation>
</comment>
<keyword evidence="4" id="KW-0472">Membrane</keyword>
<dbReference type="InterPro" id="IPR012944">
    <property type="entry name" value="SusD_RagB_dom"/>
</dbReference>
<dbReference type="EMBL" id="SGVY01000002">
    <property type="protein sequence ID" value="TFH84472.1"/>
    <property type="molecule type" value="Genomic_DNA"/>
</dbReference>
<name>A0A4Y8VV32_9BACT</name>
<comment type="caution">
    <text evidence="8">The sequence shown here is derived from an EMBL/GenBank/DDBJ whole genome shotgun (WGS) entry which is preliminary data.</text>
</comment>
<dbReference type="Pfam" id="PF07980">
    <property type="entry name" value="SusD_RagB"/>
    <property type="match status" value="1"/>
</dbReference>
<organism evidence="8 9">
    <name type="scientific">Segatella hominis</name>
    <dbReference type="NCBI Taxonomy" id="2518605"/>
    <lineage>
        <taxon>Bacteria</taxon>
        <taxon>Pseudomonadati</taxon>
        <taxon>Bacteroidota</taxon>
        <taxon>Bacteroidia</taxon>
        <taxon>Bacteroidales</taxon>
        <taxon>Prevotellaceae</taxon>
        <taxon>Segatella</taxon>
    </lineage>
</organism>
<proteinExistence type="inferred from homology"/>
<evidence type="ECO:0000259" key="7">
    <source>
        <dbReference type="Pfam" id="PF07980"/>
    </source>
</evidence>
<protein>
    <submittedName>
        <fullName evidence="8">RagB/SusD family nutrient uptake outer membrane protein</fullName>
    </submittedName>
</protein>
<evidence type="ECO:0000313" key="9">
    <source>
        <dbReference type="Proteomes" id="UP000297872"/>
    </source>
</evidence>
<dbReference type="PROSITE" id="PS51257">
    <property type="entry name" value="PROKAR_LIPOPROTEIN"/>
    <property type="match status" value="1"/>
</dbReference>
<keyword evidence="5" id="KW-0998">Cell outer membrane</keyword>
<dbReference type="Proteomes" id="UP000297872">
    <property type="component" value="Unassembled WGS sequence"/>
</dbReference>
<dbReference type="OrthoDB" id="5694214at2"/>
<dbReference type="InterPro" id="IPR011990">
    <property type="entry name" value="TPR-like_helical_dom_sf"/>
</dbReference>
<feature type="signal peptide" evidence="6">
    <location>
        <begin position="1"/>
        <end position="29"/>
    </location>
</feature>